<dbReference type="Pfam" id="PF17389">
    <property type="entry name" value="Bac_rhamnosid6H"/>
    <property type="match status" value="1"/>
</dbReference>
<evidence type="ECO:0000313" key="9">
    <source>
        <dbReference type="Proteomes" id="UP000596739"/>
    </source>
</evidence>
<feature type="domain" description="Bacterial alpha-L-rhamnosidase N-terminal" evidence="5">
    <location>
        <begin position="30"/>
        <end position="165"/>
    </location>
</feature>
<dbReference type="EMBL" id="JAENHN010000046">
    <property type="protein sequence ID" value="MBK1812284.1"/>
    <property type="molecule type" value="Genomic_DNA"/>
</dbReference>
<evidence type="ECO:0000259" key="7">
    <source>
        <dbReference type="Pfam" id="PF17390"/>
    </source>
</evidence>
<evidence type="ECO:0000256" key="1">
    <source>
        <dbReference type="ARBA" id="ARBA00001445"/>
    </source>
</evidence>
<reference evidence="9" key="1">
    <citation type="submission" date="2021-01" db="EMBL/GenBank/DDBJ databases">
        <title>Genome public.</title>
        <authorList>
            <person name="Liu C."/>
            <person name="Sun Q."/>
        </authorList>
    </citation>
    <scope>NUCLEOTIDE SEQUENCE [LARGE SCALE GENOMIC DNA]</scope>
    <source>
        <strain evidence="9">YIM B02505</strain>
    </source>
</reference>
<sequence length="751" mass="85718">MEELRGHFIKSQKEYKEGAVSVFRQQINVKNIRKATLFITALGIYEAQINGKKVGNQMFAPGFTYYHRDLQYQTYDVTELLVSGESQLRVYLGQGWYCGRFTFDNKVQIYGDQAAVSWILQIEHEDGSVLTYTSDEAQVVEVDSPYEYAGFYDGEVYNGDGNLKGIEKAIGTPIKYEGKLPEVIEETILTVKIQEEMPVKKVTKQGDVIILDFGQNFAGVVEIDPSKIKGNTIKLRHGEILNTDGSLYTENLRKAKAEIIYHKGRETEKYRPKFTYMGFRYIEVSGTEYVDGMITAYALYSDMKRTGYFSSSNKMVQQLYENQIWGQKSNYIEVPTDCPQRDERMGYTGDGHVFALTGSYNFDTEDFWKKFLKDIRYSQMDNTEGYIGSTIPANGPGGIGFLNMLGWGNAVTILPEMLYWQYGEEKHLIDQYESMKLFVEAEIRKMGDANLWLGANLGDWLMLGKDVKWMAMHNNPVSNSFIIHDLKVLSDTAKRLGKIEDAERYSIQLEKTRNAYIKAFILEDGKMTDDYQGAYIMALKFVLLEVGLREKVLAKLIEHIRINGMQTGFFGTEHILPILAEAGENKLAYDLLLQEGCPGWMYQIKCGATTTWERWNALMPDGKVNEEKMSNDNMVSFNHYAFGSVGEFYYQYILGIKPLLPGYKKVLICPKVDERLGSVSGSYESRVGLIKVSWEFVSQSFENNEVEDKEKSVKFTVETPVEAEIRLPDGSMYQVSAGTYQYEISLSVNYI</sequence>
<evidence type="ECO:0000259" key="6">
    <source>
        <dbReference type="Pfam" id="PF17389"/>
    </source>
</evidence>
<feature type="domain" description="Alpha-L-rhamnosidase C-terminal" evidence="7">
    <location>
        <begin position="655"/>
        <end position="702"/>
    </location>
</feature>
<evidence type="ECO:0000259" key="5">
    <source>
        <dbReference type="Pfam" id="PF08531"/>
    </source>
</evidence>
<keyword evidence="3 8" id="KW-0378">Hydrolase</keyword>
<dbReference type="PANTHER" id="PTHR33307">
    <property type="entry name" value="ALPHA-RHAMNOSIDASE (EUROFUNG)"/>
    <property type="match status" value="1"/>
</dbReference>
<dbReference type="SUPFAM" id="SSF48208">
    <property type="entry name" value="Six-hairpin glycosidases"/>
    <property type="match status" value="1"/>
</dbReference>
<dbReference type="InterPro" id="IPR008902">
    <property type="entry name" value="Rhamnosid_concanavalin"/>
</dbReference>
<proteinExistence type="predicted"/>
<dbReference type="InterPro" id="IPR035396">
    <property type="entry name" value="Bac_rhamnosid6H"/>
</dbReference>
<dbReference type="Gene3D" id="2.60.120.260">
    <property type="entry name" value="Galactose-binding domain-like"/>
    <property type="match status" value="2"/>
</dbReference>
<dbReference type="Gene3D" id="1.50.10.10">
    <property type="match status" value="1"/>
</dbReference>
<keyword evidence="9" id="KW-1185">Reference proteome</keyword>
<dbReference type="InterPro" id="IPR013737">
    <property type="entry name" value="Bac_rhamnosid_N"/>
</dbReference>
<dbReference type="EC" id="3.2.1.40" evidence="2"/>
<gene>
    <name evidence="8" type="ORF">JHL18_16800</name>
</gene>
<accession>A0ABS1ESD3</accession>
<dbReference type="GO" id="GO:0016787">
    <property type="term" value="F:hydrolase activity"/>
    <property type="evidence" value="ECO:0007669"/>
    <property type="project" value="UniProtKB-KW"/>
</dbReference>
<dbReference type="InterPro" id="IPR016007">
    <property type="entry name" value="Alpha_rhamnosid"/>
</dbReference>
<evidence type="ECO:0000256" key="3">
    <source>
        <dbReference type="ARBA" id="ARBA00022801"/>
    </source>
</evidence>
<name>A0ABS1ESD3_9CLOT</name>
<dbReference type="InterPro" id="IPR008928">
    <property type="entry name" value="6-hairpin_glycosidase_sf"/>
</dbReference>
<evidence type="ECO:0000256" key="2">
    <source>
        <dbReference type="ARBA" id="ARBA00012652"/>
    </source>
</evidence>
<dbReference type="InterPro" id="IPR035398">
    <property type="entry name" value="Bac_rhamnosid_C"/>
</dbReference>
<dbReference type="RefSeq" id="WP_200271358.1">
    <property type="nucleotide sequence ID" value="NZ_JAENHN010000046.1"/>
</dbReference>
<dbReference type="Proteomes" id="UP000596739">
    <property type="component" value="Unassembled WGS sequence"/>
</dbReference>
<feature type="domain" description="Alpha-L-rhamnosidase concanavalin-like" evidence="4">
    <location>
        <begin position="205"/>
        <end position="297"/>
    </location>
</feature>
<dbReference type="Pfam" id="PF17390">
    <property type="entry name" value="Bac_rhamnosid_C"/>
    <property type="match status" value="1"/>
</dbReference>
<dbReference type="PANTHER" id="PTHR33307:SF6">
    <property type="entry name" value="ALPHA-RHAMNOSIDASE (EUROFUNG)-RELATED"/>
    <property type="match status" value="1"/>
</dbReference>
<comment type="catalytic activity">
    <reaction evidence="1">
        <text>Hydrolysis of terminal non-reducing alpha-L-rhamnose residues in alpha-L-rhamnosides.</text>
        <dbReference type="EC" id="3.2.1.40"/>
    </reaction>
</comment>
<dbReference type="Pfam" id="PF05592">
    <property type="entry name" value="Bac_rhamnosid"/>
    <property type="match status" value="1"/>
</dbReference>
<dbReference type="InterPro" id="IPR012341">
    <property type="entry name" value="6hp_glycosidase-like_sf"/>
</dbReference>
<dbReference type="Gene3D" id="2.60.420.10">
    <property type="entry name" value="Maltose phosphorylase, domain 3"/>
    <property type="match status" value="1"/>
</dbReference>
<evidence type="ECO:0000313" key="8">
    <source>
        <dbReference type="EMBL" id="MBK1812284.1"/>
    </source>
</evidence>
<organism evidence="8 9">
    <name type="scientific">Clostridium yunnanense</name>
    <dbReference type="NCBI Taxonomy" id="2800325"/>
    <lineage>
        <taxon>Bacteria</taxon>
        <taxon>Bacillati</taxon>
        <taxon>Bacillota</taxon>
        <taxon>Clostridia</taxon>
        <taxon>Eubacteriales</taxon>
        <taxon>Clostridiaceae</taxon>
        <taxon>Clostridium</taxon>
    </lineage>
</organism>
<evidence type="ECO:0000259" key="4">
    <source>
        <dbReference type="Pfam" id="PF05592"/>
    </source>
</evidence>
<dbReference type="Pfam" id="PF08531">
    <property type="entry name" value="Bac_rhamnosid_N"/>
    <property type="match status" value="1"/>
</dbReference>
<comment type="caution">
    <text evidence="8">The sequence shown here is derived from an EMBL/GenBank/DDBJ whole genome shotgun (WGS) entry which is preliminary data.</text>
</comment>
<feature type="domain" description="Alpha-L-rhamnosidase six-hairpin glycosidase" evidence="6">
    <location>
        <begin position="304"/>
        <end position="653"/>
    </location>
</feature>
<protein>
    <recommendedName>
        <fullName evidence="2">alpha-L-rhamnosidase</fullName>
        <ecNumber evidence="2">3.2.1.40</ecNumber>
    </recommendedName>
</protein>